<name>D2Q7P4_BIFDB</name>
<evidence type="ECO:0000313" key="2">
    <source>
        <dbReference type="Proteomes" id="UP000008693"/>
    </source>
</evidence>
<dbReference type="EMBL" id="CP001750">
    <property type="protein sequence ID" value="ADB08865.1"/>
    <property type="molecule type" value="Genomic_DNA"/>
</dbReference>
<proteinExistence type="predicted"/>
<protein>
    <submittedName>
        <fullName evidence="1">Uncharacterized protein</fullName>
    </submittedName>
</protein>
<reference evidence="1 2" key="1">
    <citation type="journal article" date="2009" name="PLoS Genet.">
        <title>The Bifidobacterium dentium Bd1 genome sequence reflects its genetic adaptation to the human oral cavity.</title>
        <authorList>
            <person name="Ventura M."/>
            <person name="Turroni F."/>
            <person name="Zomer A."/>
            <person name="Foroni E."/>
            <person name="Giubellini V."/>
            <person name="Bottacini F."/>
            <person name="Canchaya C."/>
            <person name="Claesson M.J."/>
            <person name="He F."/>
            <person name="Mantzourani M."/>
            <person name="Mulas L."/>
            <person name="Ferrarini A."/>
            <person name="Gao B."/>
            <person name="Delledonne M."/>
            <person name="Henrissat B."/>
            <person name="Coutinho P."/>
            <person name="Oggioni M."/>
            <person name="Gupta R.S."/>
            <person name="Zhang Z."/>
            <person name="Beighton D."/>
            <person name="Fitzgerald G.F."/>
            <person name="O'Toole P.W."/>
            <person name="van Sinderen D."/>
        </authorList>
    </citation>
    <scope>NUCLEOTIDE SEQUENCE [LARGE SCALE GENOMIC DNA]</scope>
    <source>
        <strain evidence="2">ATCC 27534 / DSM 20436 / JCM 1195 / Bd1</strain>
    </source>
</reference>
<accession>D2Q7P4</accession>
<sequence length="71" mass="7873">MRRPHPSMPTIAAGVSVASSSYGFSAQMDCPVANANDLPALKWHEDTQQRKEQEPEMANEMPLRYGLVLSK</sequence>
<evidence type="ECO:0000313" key="1">
    <source>
        <dbReference type="EMBL" id="ADB08865.1"/>
    </source>
</evidence>
<dbReference type="KEGG" id="bde:BDP_0183"/>
<dbReference type="HOGENOM" id="CLU_2858728_0_0_11"/>
<keyword evidence="2" id="KW-1185">Reference proteome</keyword>
<dbReference type="STRING" id="401473.BDP_0183"/>
<gene>
    <name evidence="1" type="ordered locus">BDP_0183</name>
</gene>
<dbReference type="AlphaFoldDB" id="D2Q7P4"/>
<dbReference type="Proteomes" id="UP000008693">
    <property type="component" value="Chromosome"/>
</dbReference>
<organism evidence="1 2">
    <name type="scientific">Bifidobacterium dentium (strain ATCC 27534 / DSM 20436 / JCM 1195 / Bd1)</name>
    <dbReference type="NCBI Taxonomy" id="401473"/>
    <lineage>
        <taxon>Bacteria</taxon>
        <taxon>Bacillati</taxon>
        <taxon>Actinomycetota</taxon>
        <taxon>Actinomycetes</taxon>
        <taxon>Bifidobacteriales</taxon>
        <taxon>Bifidobacteriaceae</taxon>
        <taxon>Bifidobacterium</taxon>
    </lineage>
</organism>